<keyword evidence="7" id="KW-1185">Reference proteome</keyword>
<dbReference type="InterPro" id="IPR013658">
    <property type="entry name" value="SGL"/>
</dbReference>
<feature type="binding site" evidence="4">
    <location>
        <position position="177"/>
    </location>
    <ligand>
        <name>a divalent metal cation</name>
        <dbReference type="ChEBI" id="CHEBI:60240"/>
    </ligand>
</feature>
<evidence type="ECO:0000313" key="6">
    <source>
        <dbReference type="EMBL" id="NYE71788.1"/>
    </source>
</evidence>
<proteinExistence type="inferred from homology"/>
<dbReference type="Gene3D" id="2.120.10.30">
    <property type="entry name" value="TolB, C-terminal domain"/>
    <property type="match status" value="1"/>
</dbReference>
<feature type="domain" description="SMP-30/Gluconolactonase/LRE-like region" evidence="5">
    <location>
        <begin position="31"/>
        <end position="289"/>
    </location>
</feature>
<dbReference type="AlphaFoldDB" id="A0A7Y9LCF7"/>
<dbReference type="GO" id="GO:0004341">
    <property type="term" value="F:gluconolactonase activity"/>
    <property type="evidence" value="ECO:0007669"/>
    <property type="project" value="UniProtKB-EC"/>
</dbReference>
<dbReference type="PANTHER" id="PTHR47572:SF4">
    <property type="entry name" value="LACTONASE DRP35"/>
    <property type="match status" value="1"/>
</dbReference>
<organism evidence="6 7">
    <name type="scientific">Microlunatus parietis</name>
    <dbReference type="NCBI Taxonomy" id="682979"/>
    <lineage>
        <taxon>Bacteria</taxon>
        <taxon>Bacillati</taxon>
        <taxon>Actinomycetota</taxon>
        <taxon>Actinomycetes</taxon>
        <taxon>Propionibacteriales</taxon>
        <taxon>Propionibacteriaceae</taxon>
        <taxon>Microlunatus</taxon>
    </lineage>
</organism>
<feature type="active site" description="Proton donor/acceptor" evidence="3">
    <location>
        <position position="234"/>
    </location>
</feature>
<dbReference type="EC" id="3.1.1.17" evidence="6"/>
<dbReference type="Pfam" id="PF08450">
    <property type="entry name" value="SGL"/>
    <property type="match status" value="1"/>
</dbReference>
<dbReference type="InterPro" id="IPR011042">
    <property type="entry name" value="6-blade_b-propeller_TolB-like"/>
</dbReference>
<dbReference type="InterPro" id="IPR005511">
    <property type="entry name" value="SMP-30"/>
</dbReference>
<feature type="binding site" evidence="4">
    <location>
        <position position="234"/>
    </location>
    <ligand>
        <name>a divalent metal cation</name>
        <dbReference type="ChEBI" id="CHEBI:60240"/>
    </ligand>
</feature>
<feature type="binding site" evidence="4">
    <location>
        <position position="143"/>
    </location>
    <ligand>
        <name>substrate</name>
    </ligand>
</feature>
<feature type="binding site" evidence="4">
    <location>
        <position position="119"/>
    </location>
    <ligand>
        <name>substrate</name>
    </ligand>
</feature>
<evidence type="ECO:0000256" key="2">
    <source>
        <dbReference type="ARBA" id="ARBA00022801"/>
    </source>
</evidence>
<dbReference type="GO" id="GO:0046872">
    <property type="term" value="F:metal ion binding"/>
    <property type="evidence" value="ECO:0007669"/>
    <property type="project" value="UniProtKB-KW"/>
</dbReference>
<comment type="similarity">
    <text evidence="1">Belongs to the SMP-30/CGR1 family.</text>
</comment>
<reference evidence="6 7" key="1">
    <citation type="submission" date="2020-07" db="EMBL/GenBank/DDBJ databases">
        <title>Sequencing the genomes of 1000 actinobacteria strains.</title>
        <authorList>
            <person name="Klenk H.-P."/>
        </authorList>
    </citation>
    <scope>NUCLEOTIDE SEQUENCE [LARGE SCALE GENOMIC DNA]</scope>
    <source>
        <strain evidence="6 7">DSM 22083</strain>
    </source>
</reference>
<dbReference type="SUPFAM" id="SSF63829">
    <property type="entry name" value="Calcium-dependent phosphotriesterase"/>
    <property type="match status" value="1"/>
</dbReference>
<dbReference type="EMBL" id="JACCBU010000001">
    <property type="protein sequence ID" value="NYE71788.1"/>
    <property type="molecule type" value="Genomic_DNA"/>
</dbReference>
<dbReference type="PRINTS" id="PR01790">
    <property type="entry name" value="SMP30FAMILY"/>
</dbReference>
<dbReference type="InterPro" id="IPR051262">
    <property type="entry name" value="SMP-30/CGR1_Lactonase"/>
</dbReference>
<evidence type="ECO:0000256" key="3">
    <source>
        <dbReference type="PIRSR" id="PIRSR605511-1"/>
    </source>
</evidence>
<keyword evidence="4" id="KW-0479">Metal-binding</keyword>
<comment type="cofactor">
    <cofactor evidence="4">
        <name>Zn(2+)</name>
        <dbReference type="ChEBI" id="CHEBI:29105"/>
    </cofactor>
    <text evidence="4">Binds 1 divalent metal cation per subunit.</text>
</comment>
<protein>
    <submittedName>
        <fullName evidence="6">Gluconolactonase</fullName>
        <ecNumber evidence="6">3.1.1.17</ecNumber>
    </submittedName>
</protein>
<keyword evidence="4" id="KW-0862">Zinc</keyword>
<gene>
    <name evidence="6" type="ORF">BKA15_003117</name>
</gene>
<keyword evidence="2 6" id="KW-0378">Hydrolase</keyword>
<evidence type="ECO:0000256" key="1">
    <source>
        <dbReference type="ARBA" id="ARBA00008853"/>
    </source>
</evidence>
<name>A0A7Y9LCF7_9ACTN</name>
<dbReference type="Proteomes" id="UP000569914">
    <property type="component" value="Unassembled WGS sequence"/>
</dbReference>
<feature type="binding site" evidence="4">
    <location>
        <position position="33"/>
    </location>
    <ligand>
        <name>a divalent metal cation</name>
        <dbReference type="ChEBI" id="CHEBI:60240"/>
    </ligand>
</feature>
<sequence length="304" mass="33161">MPDNPAPVVEGLAGLIDSGTEVERLWTGAIWSEGPVWLPDLRAVRWSDIPNNRILQFHVDDGRTIIYSEAAEFTNGRTLDRQGRVVQCSHGRRRVERDHDGEVTPIVEQWNGHRFNSPNDVIVARNGSIWFTDPAYGITIPEEGHPGEREYRDQYVFRHDETAGETRPVIMDVEAPNGLAFSPDEKIIYVADSSGSGTGLHPGIGNAHIRAYDLVDGRCKNGRTVITIADKVPDGLRVDTAGNLWTSTGYGVGVFDPAGRQLGAIRLPETAANLCFGGPDGTDVYIAATTSLYRVATNARDAAA</sequence>
<accession>A0A7Y9LCF7</accession>
<evidence type="ECO:0000259" key="5">
    <source>
        <dbReference type="Pfam" id="PF08450"/>
    </source>
</evidence>
<dbReference type="PANTHER" id="PTHR47572">
    <property type="entry name" value="LIPOPROTEIN-RELATED"/>
    <property type="match status" value="1"/>
</dbReference>
<comment type="caution">
    <text evidence="6">The sequence shown here is derived from an EMBL/GenBank/DDBJ whole genome shotgun (WGS) entry which is preliminary data.</text>
</comment>
<dbReference type="RefSeq" id="WP_179752174.1">
    <property type="nucleotide sequence ID" value="NZ_JACCBU010000001.1"/>
</dbReference>
<evidence type="ECO:0000313" key="7">
    <source>
        <dbReference type="Proteomes" id="UP000569914"/>
    </source>
</evidence>
<evidence type="ECO:0000256" key="4">
    <source>
        <dbReference type="PIRSR" id="PIRSR605511-2"/>
    </source>
</evidence>